<feature type="transmembrane region" description="Helical" evidence="1">
    <location>
        <begin position="175"/>
        <end position="195"/>
    </location>
</feature>
<keyword evidence="1" id="KW-1133">Transmembrane helix</keyword>
<dbReference type="Proteomes" id="UP000823749">
    <property type="component" value="Chromosome 8"/>
</dbReference>
<dbReference type="EMBL" id="JACTNZ010000008">
    <property type="protein sequence ID" value="KAG5536399.1"/>
    <property type="molecule type" value="Genomic_DNA"/>
</dbReference>
<proteinExistence type="predicted"/>
<feature type="transmembrane region" description="Helical" evidence="1">
    <location>
        <begin position="134"/>
        <end position="155"/>
    </location>
</feature>
<feature type="transmembrane region" description="Helical" evidence="1">
    <location>
        <begin position="207"/>
        <end position="224"/>
    </location>
</feature>
<dbReference type="AlphaFoldDB" id="A0AAV6JA27"/>
<keyword evidence="1" id="KW-0472">Membrane</keyword>
<name>A0AAV6JA27_9ERIC</name>
<protein>
    <submittedName>
        <fullName evidence="2">Uncharacterized protein</fullName>
    </submittedName>
</protein>
<comment type="caution">
    <text evidence="2">The sequence shown here is derived from an EMBL/GenBank/DDBJ whole genome shotgun (WGS) entry which is preliminary data.</text>
</comment>
<accession>A0AAV6JA27</accession>
<gene>
    <name evidence="2" type="ORF">RHGRI_023988</name>
</gene>
<evidence type="ECO:0000256" key="1">
    <source>
        <dbReference type="SAM" id="Phobius"/>
    </source>
</evidence>
<organism evidence="2 3">
    <name type="scientific">Rhododendron griersonianum</name>
    <dbReference type="NCBI Taxonomy" id="479676"/>
    <lineage>
        <taxon>Eukaryota</taxon>
        <taxon>Viridiplantae</taxon>
        <taxon>Streptophyta</taxon>
        <taxon>Embryophyta</taxon>
        <taxon>Tracheophyta</taxon>
        <taxon>Spermatophyta</taxon>
        <taxon>Magnoliopsida</taxon>
        <taxon>eudicotyledons</taxon>
        <taxon>Gunneridae</taxon>
        <taxon>Pentapetalae</taxon>
        <taxon>asterids</taxon>
        <taxon>Ericales</taxon>
        <taxon>Ericaceae</taxon>
        <taxon>Ericoideae</taxon>
        <taxon>Rhodoreae</taxon>
        <taxon>Rhododendron</taxon>
    </lineage>
</organism>
<evidence type="ECO:0000313" key="3">
    <source>
        <dbReference type="Proteomes" id="UP000823749"/>
    </source>
</evidence>
<keyword evidence="1" id="KW-0812">Transmembrane</keyword>
<sequence>MTLYAKIQPLQDGNIRAKICDGRDHHAVHVHKEIQRIRAMARKGKATYARSGKENSKPQVGKEISKLTLTQRAGQEQEGILKQSTARQSKQHLVWDTMTQPLHELNIRAAREEHCANIGNNVRIREISSAAVDYYYLLLDLVLHTAVLLILLQLICKCSLLLLWQLSAATDSVQVAAAVFAAVTLLLFCSYIGLFGCSVCMSSCSGLLLEAVAGYSLVVHHWFLPAELWS</sequence>
<keyword evidence="3" id="KW-1185">Reference proteome</keyword>
<reference evidence="2" key="1">
    <citation type="submission" date="2020-08" db="EMBL/GenBank/DDBJ databases">
        <title>Plant Genome Project.</title>
        <authorList>
            <person name="Zhang R.-G."/>
        </authorList>
    </citation>
    <scope>NUCLEOTIDE SEQUENCE</scope>
    <source>
        <strain evidence="2">WSP0</strain>
        <tissue evidence="2">Leaf</tissue>
    </source>
</reference>
<evidence type="ECO:0000313" key="2">
    <source>
        <dbReference type="EMBL" id="KAG5536399.1"/>
    </source>
</evidence>